<accession>A0A8J5LF33</accession>
<comment type="caution">
    <text evidence="1">The sequence shown here is derived from an EMBL/GenBank/DDBJ whole genome shotgun (WGS) entry which is preliminary data.</text>
</comment>
<dbReference type="EMBL" id="JACMSC010000008">
    <property type="protein sequence ID" value="KAG6510538.1"/>
    <property type="molecule type" value="Genomic_DNA"/>
</dbReference>
<sequence length="131" mass="14686">MHAPSETHGGVVKRLLQYLNGTRDLGIRLLADTPFTLHDANMISWKSTKQRTVARSSTEAEYRVITSTATEIQWIKSLLTDLLLPVTTPTVLFTDNLGATYLSANPVFHSRMKSLAIDYHFVRDLVQASKL</sequence>
<keyword evidence="2" id="KW-1185">Reference proteome</keyword>
<proteinExistence type="predicted"/>
<reference evidence="1 2" key="1">
    <citation type="submission" date="2020-08" db="EMBL/GenBank/DDBJ databases">
        <title>Plant Genome Project.</title>
        <authorList>
            <person name="Zhang R.-G."/>
        </authorList>
    </citation>
    <scope>NUCLEOTIDE SEQUENCE [LARGE SCALE GENOMIC DNA]</scope>
    <source>
        <tissue evidence="1">Rhizome</tissue>
    </source>
</reference>
<dbReference type="Proteomes" id="UP000734854">
    <property type="component" value="Unassembled WGS sequence"/>
</dbReference>
<evidence type="ECO:0000313" key="1">
    <source>
        <dbReference type="EMBL" id="KAG6510538.1"/>
    </source>
</evidence>
<dbReference type="PANTHER" id="PTHR11439">
    <property type="entry name" value="GAG-POL-RELATED RETROTRANSPOSON"/>
    <property type="match status" value="1"/>
</dbReference>
<protein>
    <submittedName>
        <fullName evidence="1">Uncharacterized protein</fullName>
    </submittedName>
</protein>
<gene>
    <name evidence="1" type="ORF">ZIOFF_028563</name>
</gene>
<dbReference type="AlphaFoldDB" id="A0A8J5LF33"/>
<organism evidence="1 2">
    <name type="scientific">Zingiber officinale</name>
    <name type="common">Ginger</name>
    <name type="synonym">Amomum zingiber</name>
    <dbReference type="NCBI Taxonomy" id="94328"/>
    <lineage>
        <taxon>Eukaryota</taxon>
        <taxon>Viridiplantae</taxon>
        <taxon>Streptophyta</taxon>
        <taxon>Embryophyta</taxon>
        <taxon>Tracheophyta</taxon>
        <taxon>Spermatophyta</taxon>
        <taxon>Magnoliopsida</taxon>
        <taxon>Liliopsida</taxon>
        <taxon>Zingiberales</taxon>
        <taxon>Zingiberaceae</taxon>
        <taxon>Zingiber</taxon>
    </lineage>
</organism>
<dbReference type="CDD" id="cd09272">
    <property type="entry name" value="RNase_HI_RT_Ty1"/>
    <property type="match status" value="1"/>
</dbReference>
<dbReference type="PANTHER" id="PTHR11439:SF450">
    <property type="entry name" value="REVERSE TRANSCRIPTASE TY1_COPIA-TYPE DOMAIN-CONTAINING PROTEIN"/>
    <property type="match status" value="1"/>
</dbReference>
<name>A0A8J5LF33_ZINOF</name>
<evidence type="ECO:0000313" key="2">
    <source>
        <dbReference type="Proteomes" id="UP000734854"/>
    </source>
</evidence>